<evidence type="ECO:0000313" key="2">
    <source>
        <dbReference type="EMBL" id="BCY25535.1"/>
    </source>
</evidence>
<organism evidence="2 3">
    <name type="scientific">Cutibacterium modestum</name>
    <dbReference type="NCBI Taxonomy" id="2559073"/>
    <lineage>
        <taxon>Bacteria</taxon>
        <taxon>Bacillati</taxon>
        <taxon>Actinomycetota</taxon>
        <taxon>Actinomycetes</taxon>
        <taxon>Propionibacteriales</taxon>
        <taxon>Propionibacteriaceae</taxon>
        <taxon>Cutibacterium</taxon>
    </lineage>
</organism>
<dbReference type="Proteomes" id="UP000825072">
    <property type="component" value="Chromosome 1"/>
</dbReference>
<accession>A0AAD1NVY6</accession>
<keyword evidence="1" id="KW-0472">Membrane</keyword>
<proteinExistence type="predicted"/>
<dbReference type="EMBL" id="AP024747">
    <property type="protein sequence ID" value="BCY25535.1"/>
    <property type="molecule type" value="Genomic_DNA"/>
</dbReference>
<evidence type="ECO:0000256" key="1">
    <source>
        <dbReference type="SAM" id="Phobius"/>
    </source>
</evidence>
<sequence>MSDADSFTPDPKFITEVNFHESVPTGVHVEVIITGGGFSGICLGALLRRRSHRYSLLIGRNEN</sequence>
<gene>
    <name evidence="2" type="ORF">KB1_15250</name>
</gene>
<protein>
    <submittedName>
        <fullName evidence="2">Uncharacterized protein</fullName>
    </submittedName>
</protein>
<keyword evidence="1" id="KW-1133">Transmembrane helix</keyword>
<feature type="transmembrane region" description="Helical" evidence="1">
    <location>
        <begin position="27"/>
        <end position="47"/>
    </location>
</feature>
<reference evidence="2" key="1">
    <citation type="submission" date="2021-06" db="EMBL/GenBank/DDBJ databases">
        <title>Genome sequence of Cutibacterium modestum strain KB17-24694.</title>
        <authorList>
            <person name="Dekio I."/>
            <person name="Asahina A."/>
            <person name="Nishida M."/>
        </authorList>
    </citation>
    <scope>NUCLEOTIDE SEQUENCE</scope>
    <source>
        <strain evidence="2">KB17-24694</strain>
    </source>
</reference>
<keyword evidence="1" id="KW-0812">Transmembrane</keyword>
<name>A0AAD1NVY6_9ACTN</name>
<evidence type="ECO:0000313" key="3">
    <source>
        <dbReference type="Proteomes" id="UP000825072"/>
    </source>
</evidence>
<dbReference type="RefSeq" id="WP_007433675.1">
    <property type="nucleotide sequence ID" value="NZ_AP024747.1"/>
</dbReference>
<dbReference type="GeneID" id="92881954"/>
<dbReference type="AlphaFoldDB" id="A0AAD1NVY6"/>